<evidence type="ECO:0000313" key="3">
    <source>
        <dbReference type="EMBL" id="GJT24418.1"/>
    </source>
</evidence>
<keyword evidence="3" id="KW-0695">RNA-directed DNA polymerase</keyword>
<keyword evidence="3" id="KW-0808">Transferase</keyword>
<evidence type="ECO:0000256" key="1">
    <source>
        <dbReference type="SAM" id="MobiDB-lite"/>
    </source>
</evidence>
<keyword evidence="3" id="KW-0548">Nucleotidyltransferase</keyword>
<reference evidence="3" key="2">
    <citation type="submission" date="2022-01" db="EMBL/GenBank/DDBJ databases">
        <authorList>
            <person name="Yamashiro T."/>
            <person name="Shiraishi A."/>
            <person name="Satake H."/>
            <person name="Nakayama K."/>
        </authorList>
    </citation>
    <scope>NUCLEOTIDE SEQUENCE</scope>
</reference>
<accession>A0ABQ5CEN7</accession>
<reference evidence="3" key="1">
    <citation type="journal article" date="2022" name="Int. J. Mol. Sci.">
        <title>Draft Genome of Tanacetum Coccineum: Genomic Comparison of Closely Related Tanacetum-Family Plants.</title>
        <authorList>
            <person name="Yamashiro T."/>
            <person name="Shiraishi A."/>
            <person name="Nakayama K."/>
            <person name="Satake H."/>
        </authorList>
    </citation>
    <scope>NUCLEOTIDE SEQUENCE</scope>
</reference>
<dbReference type="EMBL" id="BQNB010014134">
    <property type="protein sequence ID" value="GJT24418.1"/>
    <property type="molecule type" value="Genomic_DNA"/>
</dbReference>
<dbReference type="Proteomes" id="UP001151760">
    <property type="component" value="Unassembled WGS sequence"/>
</dbReference>
<sequence>MGVSVRHIARLLSVDPPPKRIEKGLRQDDPLSPFLFIIAMEARHVILEDETLKNIFEGVKLGSNNIDISHLQFVDDALIMGKWSIDNAKNLCRILLYSLESNKQCLINERCSLLNGSIHFTWAWRRNLRPGQVDTFMGLLQHHCPSPIDDRWDFTLHHCNMYSVCVMRKYIDSRSLLTEGNKTRWNKYVLIKINILAWSLINDRLPTHSNLDSHGIDLHSLLCPICDDIIESAQHLFLHCNLAFVSGVQFLNGGKWIINERSLGVDFVKDENSNHCSFRVDVLKDENGNNCSLGLNAVKDENNNHGSSGLNVVKDENSNHGYSGLNVVKDENSNHGSLGLDGDSNDRKSSDS</sequence>
<feature type="region of interest" description="Disordered" evidence="1">
    <location>
        <begin position="302"/>
        <end position="352"/>
    </location>
</feature>
<evidence type="ECO:0000259" key="2">
    <source>
        <dbReference type="Pfam" id="PF13966"/>
    </source>
</evidence>
<protein>
    <submittedName>
        <fullName evidence="3">RNA-directed DNA polymerase, eukaryota</fullName>
    </submittedName>
</protein>
<proteinExistence type="predicted"/>
<dbReference type="Pfam" id="PF13966">
    <property type="entry name" value="zf-RVT"/>
    <property type="match status" value="1"/>
</dbReference>
<gene>
    <name evidence="3" type="ORF">Tco_0894355</name>
</gene>
<organism evidence="3 4">
    <name type="scientific">Tanacetum coccineum</name>
    <dbReference type="NCBI Taxonomy" id="301880"/>
    <lineage>
        <taxon>Eukaryota</taxon>
        <taxon>Viridiplantae</taxon>
        <taxon>Streptophyta</taxon>
        <taxon>Embryophyta</taxon>
        <taxon>Tracheophyta</taxon>
        <taxon>Spermatophyta</taxon>
        <taxon>Magnoliopsida</taxon>
        <taxon>eudicotyledons</taxon>
        <taxon>Gunneridae</taxon>
        <taxon>Pentapetalae</taxon>
        <taxon>asterids</taxon>
        <taxon>campanulids</taxon>
        <taxon>Asterales</taxon>
        <taxon>Asteraceae</taxon>
        <taxon>Asteroideae</taxon>
        <taxon>Anthemideae</taxon>
        <taxon>Anthemidinae</taxon>
        <taxon>Tanacetum</taxon>
    </lineage>
</organism>
<name>A0ABQ5CEN7_9ASTR</name>
<dbReference type="InterPro" id="IPR026960">
    <property type="entry name" value="RVT-Znf"/>
</dbReference>
<feature type="domain" description="Reverse transcriptase zinc-binding" evidence="2">
    <location>
        <begin position="174"/>
        <end position="243"/>
    </location>
</feature>
<evidence type="ECO:0000313" key="4">
    <source>
        <dbReference type="Proteomes" id="UP001151760"/>
    </source>
</evidence>
<comment type="caution">
    <text evidence="3">The sequence shown here is derived from an EMBL/GenBank/DDBJ whole genome shotgun (WGS) entry which is preliminary data.</text>
</comment>
<keyword evidence="4" id="KW-1185">Reference proteome</keyword>
<dbReference type="GO" id="GO:0003964">
    <property type="term" value="F:RNA-directed DNA polymerase activity"/>
    <property type="evidence" value="ECO:0007669"/>
    <property type="project" value="UniProtKB-KW"/>
</dbReference>